<dbReference type="NCBIfam" id="NF001986">
    <property type="entry name" value="PRK00779.1"/>
    <property type="match status" value="1"/>
</dbReference>
<dbReference type="GO" id="GO:0004585">
    <property type="term" value="F:ornithine carbamoyltransferase activity"/>
    <property type="evidence" value="ECO:0007669"/>
    <property type="project" value="UniProtKB-UniRule"/>
</dbReference>
<dbReference type="InterPro" id="IPR006131">
    <property type="entry name" value="Asp_carbamoyltransf_Asp/Orn-bd"/>
</dbReference>
<feature type="binding site" evidence="6">
    <location>
        <begin position="127"/>
        <end position="130"/>
    </location>
    <ligand>
        <name>carbamoyl phosphate</name>
        <dbReference type="ChEBI" id="CHEBI:58228"/>
    </ligand>
</feature>
<evidence type="ECO:0000259" key="8">
    <source>
        <dbReference type="Pfam" id="PF02729"/>
    </source>
</evidence>
<feature type="binding site" evidence="6">
    <location>
        <position position="76"/>
    </location>
    <ligand>
        <name>carbamoyl phosphate</name>
        <dbReference type="ChEBI" id="CHEBI:58228"/>
    </ligand>
</feature>
<reference evidence="9" key="1">
    <citation type="journal article" date="2020" name="mSystems">
        <title>Genome- and Community-Level Interaction Insights into Carbon Utilization and Element Cycling Functions of Hydrothermarchaeota in Hydrothermal Sediment.</title>
        <authorList>
            <person name="Zhou Z."/>
            <person name="Liu Y."/>
            <person name="Xu W."/>
            <person name="Pan J."/>
            <person name="Luo Z.H."/>
            <person name="Li M."/>
        </authorList>
    </citation>
    <scope>NUCLEOTIDE SEQUENCE [LARGE SCALE GENOMIC DNA]</scope>
    <source>
        <strain evidence="9">SpSt-114</strain>
    </source>
</reference>
<evidence type="ECO:0000256" key="1">
    <source>
        <dbReference type="ARBA" id="ARBA00004975"/>
    </source>
</evidence>
<protein>
    <recommendedName>
        <fullName evidence="3 6">Ornithine carbamoyltransferase</fullName>
        <shortName evidence="6">OTCase</shortName>
        <ecNumber evidence="3 6">2.1.3.3</ecNumber>
    </recommendedName>
</protein>
<feature type="domain" description="Aspartate/ornithine carbamoyltransferase carbamoyl-P binding" evidence="8">
    <location>
        <begin position="3"/>
        <end position="140"/>
    </location>
</feature>
<evidence type="ECO:0000256" key="2">
    <source>
        <dbReference type="ARBA" id="ARBA00007805"/>
    </source>
</evidence>
<keyword evidence="6" id="KW-0963">Cytoplasm</keyword>
<dbReference type="Gene3D" id="3.40.50.1370">
    <property type="entry name" value="Aspartate/ornithine carbamoyltransferase"/>
    <property type="match status" value="2"/>
</dbReference>
<dbReference type="InterPro" id="IPR036901">
    <property type="entry name" value="Asp/Orn_carbamoylTrfase_sf"/>
</dbReference>
<feature type="binding site" evidence="6">
    <location>
        <position position="223"/>
    </location>
    <ligand>
        <name>L-ornithine</name>
        <dbReference type="ChEBI" id="CHEBI:46911"/>
    </ligand>
</feature>
<dbReference type="InterPro" id="IPR024904">
    <property type="entry name" value="OTCase_ArgI"/>
</dbReference>
<dbReference type="PRINTS" id="PR00102">
    <property type="entry name" value="OTCASE"/>
</dbReference>
<dbReference type="HAMAP" id="MF_01109">
    <property type="entry name" value="OTCase"/>
    <property type="match status" value="1"/>
</dbReference>
<dbReference type="Pfam" id="PF00185">
    <property type="entry name" value="OTCace"/>
    <property type="match status" value="1"/>
</dbReference>
<dbReference type="InterPro" id="IPR006132">
    <property type="entry name" value="Asp/Orn_carbamoyltranf_P-bd"/>
</dbReference>
<dbReference type="InterPro" id="IPR006130">
    <property type="entry name" value="Asp/Orn_carbamoylTrfase"/>
</dbReference>
<dbReference type="AlphaFoldDB" id="A0A7C5T073"/>
<evidence type="ECO:0000256" key="6">
    <source>
        <dbReference type="HAMAP-Rule" id="MF_01109"/>
    </source>
</evidence>
<feature type="binding site" evidence="6">
    <location>
        <position position="100"/>
    </location>
    <ligand>
        <name>carbamoyl phosphate</name>
        <dbReference type="ChEBI" id="CHEBI:58228"/>
    </ligand>
</feature>
<comment type="caution">
    <text evidence="9">The sequence shown here is derived from an EMBL/GenBank/DDBJ whole genome shotgun (WGS) entry which is preliminary data.</text>
</comment>
<comment type="pathway">
    <text evidence="1">Amino-acid biosynthesis; L-arginine biosynthesis; L-arginine from L-ornithine and carbamoyl phosphate: step 1/3.</text>
</comment>
<dbReference type="GO" id="GO:0005737">
    <property type="term" value="C:cytoplasm"/>
    <property type="evidence" value="ECO:0007669"/>
    <property type="project" value="UniProtKB-SubCell"/>
</dbReference>
<proteinExistence type="inferred from homology"/>
<comment type="subcellular location">
    <subcellularLocation>
        <location evidence="6">Cytoplasm</location>
    </subcellularLocation>
</comment>
<dbReference type="PRINTS" id="PR00100">
    <property type="entry name" value="AOTCASE"/>
</dbReference>
<feature type="binding site" evidence="6">
    <location>
        <position position="159"/>
    </location>
    <ligand>
        <name>L-ornithine</name>
        <dbReference type="ChEBI" id="CHEBI:46911"/>
    </ligand>
</feature>
<dbReference type="PANTHER" id="PTHR45753:SF3">
    <property type="entry name" value="ORNITHINE TRANSCARBAMYLASE, MITOCHONDRIAL"/>
    <property type="match status" value="1"/>
</dbReference>
<evidence type="ECO:0000313" key="9">
    <source>
        <dbReference type="EMBL" id="HHO74246.1"/>
    </source>
</evidence>
<dbReference type="GO" id="GO:0016597">
    <property type="term" value="F:amino acid binding"/>
    <property type="evidence" value="ECO:0007669"/>
    <property type="project" value="InterPro"/>
</dbReference>
<dbReference type="SUPFAM" id="SSF53671">
    <property type="entry name" value="Aspartate/ornithine carbamoyltransferase"/>
    <property type="match status" value="1"/>
</dbReference>
<feature type="binding site" evidence="6">
    <location>
        <position position="290"/>
    </location>
    <ligand>
        <name>carbamoyl phosphate</name>
        <dbReference type="ChEBI" id="CHEBI:58228"/>
    </ligand>
</feature>
<dbReference type="NCBIfam" id="TIGR00658">
    <property type="entry name" value="orni_carb_tr"/>
    <property type="match status" value="1"/>
</dbReference>
<dbReference type="GO" id="GO:0019240">
    <property type="term" value="P:citrulline biosynthetic process"/>
    <property type="evidence" value="ECO:0007669"/>
    <property type="project" value="TreeGrafter"/>
</dbReference>
<feature type="domain" description="Aspartate/ornithine carbamoyltransferase Asp/Orn-binding" evidence="7">
    <location>
        <begin position="147"/>
        <end position="300"/>
    </location>
</feature>
<dbReference type="PROSITE" id="PS00097">
    <property type="entry name" value="CARBAMOYLTRANSFERASE"/>
    <property type="match status" value="1"/>
</dbReference>
<dbReference type="EC" id="2.1.3.3" evidence="3 6"/>
<organism evidence="9">
    <name type="scientific">Thermocrinis ruber</name>
    <dbReference type="NCBI Taxonomy" id="75906"/>
    <lineage>
        <taxon>Bacteria</taxon>
        <taxon>Pseudomonadati</taxon>
        <taxon>Aquificota</taxon>
        <taxon>Aquificia</taxon>
        <taxon>Aquificales</taxon>
        <taxon>Aquificaceae</taxon>
        <taxon>Thermocrinis</taxon>
    </lineage>
</organism>
<evidence type="ECO:0000256" key="5">
    <source>
        <dbReference type="ARBA" id="ARBA00048772"/>
    </source>
</evidence>
<evidence type="ECO:0000256" key="3">
    <source>
        <dbReference type="ARBA" id="ARBA00013007"/>
    </source>
</evidence>
<gene>
    <name evidence="9" type="primary">argF</name>
    <name evidence="9" type="ORF">ENN04_06360</name>
</gene>
<feature type="binding site" evidence="6">
    <location>
        <begin position="227"/>
        <end position="228"/>
    </location>
    <ligand>
        <name>L-ornithine</name>
        <dbReference type="ChEBI" id="CHEBI:46911"/>
    </ligand>
</feature>
<dbReference type="FunFam" id="3.40.50.1370:FF:000008">
    <property type="entry name" value="Ornithine carbamoyltransferase"/>
    <property type="match status" value="1"/>
</dbReference>
<dbReference type="EMBL" id="DSAC01000075">
    <property type="protein sequence ID" value="HHO74246.1"/>
    <property type="molecule type" value="Genomic_DNA"/>
</dbReference>
<sequence length="305" mass="34682">MIRHFIDLWDITVEEGWLILDDSLRIKEGAPQEKILEGKYFALIFTKPSTRTRVSFEISIRKLGGEVMFLQENNLQLVRGEDLKDTARTLSRYLDGVVIRTDSHEKLKEFAGYSSVPVINALTDMSHPCQVLSDVFTLYERFGEGIKDLKIAYVGDGNNLCNTWLVAAGLFGLKLFVSTPEGYEPSSYYYQAGEDLCRITGGSIYLTPNPVEAVKDADVVYTDVWVSMNQDRDEEKLQALKSYQVNSELLKHAKDTVLVMHCLPAKKGEEITEDVFEKFADFIFTQAENRVYAQMGLLKLLFTQQ</sequence>
<dbReference type="PANTHER" id="PTHR45753">
    <property type="entry name" value="ORNITHINE CARBAMOYLTRANSFERASE, MITOCHONDRIAL"/>
    <property type="match status" value="1"/>
</dbReference>
<evidence type="ECO:0000256" key="4">
    <source>
        <dbReference type="ARBA" id="ARBA00022679"/>
    </source>
</evidence>
<comment type="catalytic activity">
    <reaction evidence="5 6">
        <text>carbamoyl phosphate + L-ornithine = L-citrulline + phosphate + H(+)</text>
        <dbReference type="Rhea" id="RHEA:19513"/>
        <dbReference type="ChEBI" id="CHEBI:15378"/>
        <dbReference type="ChEBI" id="CHEBI:43474"/>
        <dbReference type="ChEBI" id="CHEBI:46911"/>
        <dbReference type="ChEBI" id="CHEBI:57743"/>
        <dbReference type="ChEBI" id="CHEBI:58228"/>
        <dbReference type="EC" id="2.1.3.3"/>
    </reaction>
</comment>
<dbReference type="Pfam" id="PF02729">
    <property type="entry name" value="OTCace_N"/>
    <property type="match status" value="1"/>
</dbReference>
<accession>A0A7C5T073</accession>
<name>A0A7C5T073_9AQUI</name>
<evidence type="ECO:0000259" key="7">
    <source>
        <dbReference type="Pfam" id="PF00185"/>
    </source>
</evidence>
<feature type="binding site" evidence="6">
    <location>
        <begin position="49"/>
        <end position="52"/>
    </location>
    <ligand>
        <name>carbamoyl phosphate</name>
        <dbReference type="ChEBI" id="CHEBI:58228"/>
    </ligand>
</feature>
<dbReference type="GO" id="GO:0042450">
    <property type="term" value="P:L-arginine biosynthetic process via ornithine"/>
    <property type="evidence" value="ECO:0007669"/>
    <property type="project" value="UniProtKB-UniRule"/>
</dbReference>
<keyword evidence="4 6" id="KW-0808">Transferase</keyword>
<comment type="similarity">
    <text evidence="2 6">Belongs to the aspartate/ornithine carbamoyltransferase superfamily. OTCase family.</text>
</comment>
<feature type="binding site" evidence="6">
    <location>
        <begin position="262"/>
        <end position="263"/>
    </location>
    <ligand>
        <name>carbamoyl phosphate</name>
        <dbReference type="ChEBI" id="CHEBI:58228"/>
    </ligand>
</feature>
<dbReference type="InterPro" id="IPR002292">
    <property type="entry name" value="Orn/put_carbamltrans"/>
</dbReference>